<dbReference type="Pfam" id="PF00817">
    <property type="entry name" value="IMS"/>
    <property type="match status" value="1"/>
</dbReference>
<comment type="caution">
    <text evidence="19">The sequence shown here is derived from an EMBL/GenBank/DDBJ whole genome shotgun (WGS) entry which is preliminary data.</text>
</comment>
<dbReference type="InterPro" id="IPR036775">
    <property type="entry name" value="DNA_pol_Y-fam_lit_finger_sf"/>
</dbReference>
<keyword evidence="5 16" id="KW-0808">Transferase</keyword>
<dbReference type="Gene3D" id="1.10.150.20">
    <property type="entry name" value="5' to 3' exonuclease, C-terminal subdomain"/>
    <property type="match status" value="1"/>
</dbReference>
<feature type="domain" description="UmuC" evidence="18">
    <location>
        <begin position="7"/>
        <end position="196"/>
    </location>
</feature>
<dbReference type="Pfam" id="PF21999">
    <property type="entry name" value="IMS_HHH_1"/>
    <property type="match status" value="1"/>
</dbReference>
<dbReference type="NCBIfam" id="NF002882">
    <property type="entry name" value="PRK03348.1"/>
    <property type="match status" value="1"/>
</dbReference>
<evidence type="ECO:0000256" key="4">
    <source>
        <dbReference type="ARBA" id="ARBA00022490"/>
    </source>
</evidence>
<dbReference type="InterPro" id="IPR001126">
    <property type="entry name" value="UmuC"/>
</dbReference>
<keyword evidence="13 16" id="KW-0234">DNA repair</keyword>
<feature type="site" description="Substrate discrimination" evidence="16">
    <location>
        <position position="16"/>
    </location>
</feature>
<organism evidence="19 20">
    <name type="scientific">Catenulispora subtropica</name>
    <dbReference type="NCBI Taxonomy" id="450798"/>
    <lineage>
        <taxon>Bacteria</taxon>
        <taxon>Bacillati</taxon>
        <taxon>Actinomycetota</taxon>
        <taxon>Actinomycetes</taxon>
        <taxon>Catenulisporales</taxon>
        <taxon>Catenulisporaceae</taxon>
        <taxon>Catenulispora</taxon>
    </lineage>
</organism>
<dbReference type="InterPro" id="IPR043128">
    <property type="entry name" value="Rev_trsase/Diguanyl_cyclase"/>
</dbReference>
<dbReference type="PANTHER" id="PTHR11076">
    <property type="entry name" value="DNA REPAIR POLYMERASE UMUC / TRANSFERASE FAMILY MEMBER"/>
    <property type="match status" value="1"/>
</dbReference>
<evidence type="ECO:0000259" key="18">
    <source>
        <dbReference type="PROSITE" id="PS50173"/>
    </source>
</evidence>
<keyword evidence="12 16" id="KW-0238">DNA-binding</keyword>
<dbReference type="Gene3D" id="3.30.1490.100">
    <property type="entry name" value="DNA polymerase, Y-family, little finger domain"/>
    <property type="match status" value="1"/>
</dbReference>
<comment type="function">
    <text evidence="14 16">Poorly processive, error-prone DNA polymerase involved in untargeted mutagenesis. Copies undamaged DNA at stalled replication forks, which arise in vivo from mismatched or misaligned primer ends. These misaligned primers can be extended by PolIV. Exhibits no 3'-5' exonuclease (proofreading) activity. May be involved in translesional synthesis, in conjunction with the beta clamp from PolIII.</text>
</comment>
<dbReference type="EMBL" id="BAAAQM010000002">
    <property type="protein sequence ID" value="GAA1953539.1"/>
    <property type="molecule type" value="Genomic_DNA"/>
</dbReference>
<feature type="binding site" evidence="16">
    <location>
        <position position="11"/>
    </location>
    <ligand>
        <name>Mg(2+)</name>
        <dbReference type="ChEBI" id="CHEBI:18420"/>
    </ligand>
</feature>
<protein>
    <recommendedName>
        <fullName evidence="16">DNA polymerase IV</fullName>
        <shortName evidence="16">Pol IV</shortName>
        <ecNumber evidence="16">2.7.7.7</ecNumber>
    </recommendedName>
</protein>
<evidence type="ECO:0000256" key="11">
    <source>
        <dbReference type="ARBA" id="ARBA00022932"/>
    </source>
</evidence>
<comment type="subunit">
    <text evidence="16">Monomer.</text>
</comment>
<dbReference type="SUPFAM" id="SSF56672">
    <property type="entry name" value="DNA/RNA polymerases"/>
    <property type="match status" value="1"/>
</dbReference>
<feature type="binding site" evidence="16">
    <location>
        <position position="105"/>
    </location>
    <ligand>
        <name>Mg(2+)</name>
        <dbReference type="ChEBI" id="CHEBI:18420"/>
    </ligand>
</feature>
<dbReference type="EC" id="2.7.7.7" evidence="16"/>
<dbReference type="SUPFAM" id="SSF100879">
    <property type="entry name" value="Lesion bypass DNA polymerase (Y-family), little finger domain"/>
    <property type="match status" value="1"/>
</dbReference>
<evidence type="ECO:0000256" key="1">
    <source>
        <dbReference type="ARBA" id="ARBA00004496"/>
    </source>
</evidence>
<dbReference type="InterPro" id="IPR017961">
    <property type="entry name" value="DNA_pol_Y-fam_little_finger"/>
</dbReference>
<proteinExistence type="inferred from homology"/>
<keyword evidence="20" id="KW-1185">Reference proteome</keyword>
<feature type="region of interest" description="Disordered" evidence="17">
    <location>
        <begin position="380"/>
        <end position="465"/>
    </location>
</feature>
<evidence type="ECO:0000313" key="20">
    <source>
        <dbReference type="Proteomes" id="UP001499854"/>
    </source>
</evidence>
<evidence type="ECO:0000256" key="7">
    <source>
        <dbReference type="ARBA" id="ARBA00022705"/>
    </source>
</evidence>
<dbReference type="NCBIfam" id="NF002677">
    <property type="entry name" value="PRK02406.1"/>
    <property type="match status" value="1"/>
</dbReference>
<accession>A0ABP5BYQ4</accession>
<keyword evidence="3 16" id="KW-0515">Mutator protein</keyword>
<dbReference type="InterPro" id="IPR050116">
    <property type="entry name" value="DNA_polymerase-Y"/>
</dbReference>
<evidence type="ECO:0000256" key="5">
    <source>
        <dbReference type="ARBA" id="ARBA00022679"/>
    </source>
</evidence>
<reference evidence="20" key="1">
    <citation type="journal article" date="2019" name="Int. J. Syst. Evol. Microbiol.">
        <title>The Global Catalogue of Microorganisms (GCM) 10K type strain sequencing project: providing services to taxonomists for standard genome sequencing and annotation.</title>
        <authorList>
            <consortium name="The Broad Institute Genomics Platform"/>
            <consortium name="The Broad Institute Genome Sequencing Center for Infectious Disease"/>
            <person name="Wu L."/>
            <person name="Ma J."/>
        </authorList>
    </citation>
    <scope>NUCLEOTIDE SEQUENCE [LARGE SCALE GENOMIC DNA]</scope>
    <source>
        <strain evidence="20">JCM 16013</strain>
    </source>
</reference>
<keyword evidence="10 16" id="KW-0460">Magnesium</keyword>
<dbReference type="Gene3D" id="3.40.1170.60">
    <property type="match status" value="1"/>
</dbReference>
<keyword evidence="8 16" id="KW-0479">Metal-binding</keyword>
<dbReference type="Pfam" id="PF11799">
    <property type="entry name" value="IMS_C"/>
    <property type="match status" value="1"/>
</dbReference>
<dbReference type="CDD" id="cd03586">
    <property type="entry name" value="PolY_Pol_IV_kappa"/>
    <property type="match status" value="1"/>
</dbReference>
<feature type="active site" evidence="16">
    <location>
        <position position="106"/>
    </location>
</feature>
<dbReference type="PANTHER" id="PTHR11076:SF33">
    <property type="entry name" value="DNA POLYMERASE KAPPA"/>
    <property type="match status" value="1"/>
</dbReference>
<comment type="similarity">
    <text evidence="2 16">Belongs to the DNA polymerase type-Y family.</text>
</comment>
<evidence type="ECO:0000256" key="2">
    <source>
        <dbReference type="ARBA" id="ARBA00010945"/>
    </source>
</evidence>
<evidence type="ECO:0000256" key="17">
    <source>
        <dbReference type="SAM" id="MobiDB-lite"/>
    </source>
</evidence>
<dbReference type="Gene3D" id="3.30.70.270">
    <property type="match status" value="1"/>
</dbReference>
<keyword evidence="7 16" id="KW-0235">DNA replication</keyword>
<keyword evidence="9 16" id="KW-0227">DNA damage</keyword>
<dbReference type="InterPro" id="IPR022880">
    <property type="entry name" value="DNApol_IV"/>
</dbReference>
<keyword evidence="11 16" id="KW-0239">DNA-directed DNA polymerase</keyword>
<evidence type="ECO:0000313" key="19">
    <source>
        <dbReference type="EMBL" id="GAA1953539.1"/>
    </source>
</evidence>
<dbReference type="HAMAP" id="MF_01113">
    <property type="entry name" value="DNApol_IV"/>
    <property type="match status" value="1"/>
</dbReference>
<dbReference type="InterPro" id="IPR053848">
    <property type="entry name" value="IMS_HHH_1"/>
</dbReference>
<evidence type="ECO:0000256" key="14">
    <source>
        <dbReference type="ARBA" id="ARBA00025589"/>
    </source>
</evidence>
<comment type="subcellular location">
    <subcellularLocation>
        <location evidence="1 16">Cytoplasm</location>
    </subcellularLocation>
</comment>
<comment type="cofactor">
    <cofactor evidence="16">
        <name>Mg(2+)</name>
        <dbReference type="ChEBI" id="CHEBI:18420"/>
    </cofactor>
    <text evidence="16">Binds 2 magnesium ions per subunit.</text>
</comment>
<feature type="compositionally biased region" description="Low complexity" evidence="17">
    <location>
        <begin position="393"/>
        <end position="426"/>
    </location>
</feature>
<evidence type="ECO:0000256" key="13">
    <source>
        <dbReference type="ARBA" id="ARBA00023204"/>
    </source>
</evidence>
<evidence type="ECO:0000256" key="15">
    <source>
        <dbReference type="ARBA" id="ARBA00049244"/>
    </source>
</evidence>
<comment type="catalytic activity">
    <reaction evidence="15 16">
        <text>DNA(n) + a 2'-deoxyribonucleoside 5'-triphosphate = DNA(n+1) + diphosphate</text>
        <dbReference type="Rhea" id="RHEA:22508"/>
        <dbReference type="Rhea" id="RHEA-COMP:17339"/>
        <dbReference type="Rhea" id="RHEA-COMP:17340"/>
        <dbReference type="ChEBI" id="CHEBI:33019"/>
        <dbReference type="ChEBI" id="CHEBI:61560"/>
        <dbReference type="ChEBI" id="CHEBI:173112"/>
        <dbReference type="EC" id="2.7.7.7"/>
    </reaction>
</comment>
<dbReference type="RefSeq" id="WP_344655334.1">
    <property type="nucleotide sequence ID" value="NZ_BAAAQM010000002.1"/>
</dbReference>
<dbReference type="PROSITE" id="PS50173">
    <property type="entry name" value="UMUC"/>
    <property type="match status" value="1"/>
</dbReference>
<gene>
    <name evidence="16" type="primary">dinB</name>
    <name evidence="19" type="ORF">GCM10009838_06080</name>
</gene>
<evidence type="ECO:0000256" key="8">
    <source>
        <dbReference type="ARBA" id="ARBA00022723"/>
    </source>
</evidence>
<evidence type="ECO:0000256" key="10">
    <source>
        <dbReference type="ARBA" id="ARBA00022842"/>
    </source>
</evidence>
<dbReference type="Proteomes" id="UP001499854">
    <property type="component" value="Unassembled WGS sequence"/>
</dbReference>
<name>A0ABP5BYQ4_9ACTN</name>
<evidence type="ECO:0000256" key="9">
    <source>
        <dbReference type="ARBA" id="ARBA00022763"/>
    </source>
</evidence>
<keyword evidence="4 16" id="KW-0963">Cytoplasm</keyword>
<evidence type="ECO:0000256" key="6">
    <source>
        <dbReference type="ARBA" id="ARBA00022695"/>
    </source>
</evidence>
<keyword evidence="6 16" id="KW-0548">Nucleotidyltransferase</keyword>
<dbReference type="InterPro" id="IPR043502">
    <property type="entry name" value="DNA/RNA_pol_sf"/>
</dbReference>
<evidence type="ECO:0000256" key="12">
    <source>
        <dbReference type="ARBA" id="ARBA00023125"/>
    </source>
</evidence>
<feature type="compositionally biased region" description="Acidic residues" evidence="17">
    <location>
        <begin position="380"/>
        <end position="392"/>
    </location>
</feature>
<sequence length="545" mass="57483">MRSVPSILHVDLDAFYASVEQLHKPSLRGKPVIVGGVGVRGVVSTASYEARAFGVHSALATGIARRRAPNAAYLIPRFGAYQAYSEIVMGLMHDLSPLVEPLSLDEAFLDVSHLFEPGDTAGPEAGARRAREIAGGLRARIKDATGLTASVGAASSKLVAKIASDAEKPDGLVVVEPGAEQAWLDPLPVRALWGVGPATAERLRKIGATTVAELRTLTRQELVAVLGTSYGASLYAIARGLDDRDVSPDRELKSVSVEDTFAEDLLDPATITAEMDRLVTRLSSRLRQAGRSGRTISIKVRGHDFTTVSRSETTAGPTDDPAVIRAATHRMLPGAVAAATQAVPGVRLLGVGLSSLAEWAQLDLFAAVEEDLLDEDDLDPEMWADDDAETNADTDTATDTATDTDAVADSASGLGSAEGAGDASDPGPGPDPADPAHIATPVLTVEGERSPRQFGPLPPGTRGAVDAARAERRFLPGQDVDHDEFGPGWVQGAGLGRVTVRFETPWSEPGRIKTLRADDEALHLVDSAAVAREALERREARRAQP</sequence>
<evidence type="ECO:0000256" key="16">
    <source>
        <dbReference type="HAMAP-Rule" id="MF_01113"/>
    </source>
</evidence>
<evidence type="ECO:0000256" key="3">
    <source>
        <dbReference type="ARBA" id="ARBA00022457"/>
    </source>
</evidence>